<sequence length="106" mass="10760">MMSTILTLIILGMLFQGVVAVLDSILDTAGVNGMLKGLPIIGPNLNLIWAYLFVAVTELGGMDYGASTEILGMGSFGSDIGTALAICAFIPVGNAAISALGKGVAR</sequence>
<dbReference type="EMBL" id="UINC01014390">
    <property type="protein sequence ID" value="SVA61404.1"/>
    <property type="molecule type" value="Genomic_DNA"/>
</dbReference>
<protein>
    <submittedName>
        <fullName evidence="1">Uncharacterized protein</fullName>
    </submittedName>
</protein>
<reference evidence="1" key="1">
    <citation type="submission" date="2018-05" db="EMBL/GenBank/DDBJ databases">
        <authorList>
            <person name="Lanie J.A."/>
            <person name="Ng W.-L."/>
            <person name="Kazmierczak K.M."/>
            <person name="Andrzejewski T.M."/>
            <person name="Davidsen T.M."/>
            <person name="Wayne K.J."/>
            <person name="Tettelin H."/>
            <person name="Glass J.I."/>
            <person name="Rusch D."/>
            <person name="Podicherti R."/>
            <person name="Tsui H.-C.T."/>
            <person name="Winkler M.E."/>
        </authorList>
    </citation>
    <scope>NUCLEOTIDE SEQUENCE</scope>
</reference>
<proteinExistence type="predicted"/>
<evidence type="ECO:0000313" key="1">
    <source>
        <dbReference type="EMBL" id="SVA61404.1"/>
    </source>
</evidence>
<dbReference type="AlphaFoldDB" id="A0A381X9J8"/>
<accession>A0A381X9J8</accession>
<gene>
    <name evidence="1" type="ORF">METZ01_LOCUS114258</name>
</gene>
<name>A0A381X9J8_9ZZZZ</name>
<organism evidence="1">
    <name type="scientific">marine metagenome</name>
    <dbReference type="NCBI Taxonomy" id="408172"/>
    <lineage>
        <taxon>unclassified sequences</taxon>
        <taxon>metagenomes</taxon>
        <taxon>ecological metagenomes</taxon>
    </lineage>
</organism>